<evidence type="ECO:0000313" key="2">
    <source>
        <dbReference type="Proteomes" id="UP000824681"/>
    </source>
</evidence>
<dbReference type="InterPro" id="IPR036291">
    <property type="entry name" value="NAD(P)-bd_dom_sf"/>
</dbReference>
<evidence type="ECO:0008006" key="3">
    <source>
        <dbReference type="Google" id="ProtNLM"/>
    </source>
</evidence>
<dbReference type="EMBL" id="CP068985">
    <property type="protein sequence ID" value="QYC41997.1"/>
    <property type="molecule type" value="Genomic_DNA"/>
</dbReference>
<proteinExistence type="predicted"/>
<evidence type="ECO:0000313" key="1">
    <source>
        <dbReference type="EMBL" id="QYC41997.1"/>
    </source>
</evidence>
<name>A0ABX8U5T7_9ACTN</name>
<gene>
    <name evidence="1" type="ORF">Nocox_21965</name>
</gene>
<keyword evidence="2" id="KW-1185">Reference proteome</keyword>
<organism evidence="1 2">
    <name type="scientific">Nonomuraea coxensis DSM 45129</name>
    <dbReference type="NCBI Taxonomy" id="1122611"/>
    <lineage>
        <taxon>Bacteria</taxon>
        <taxon>Bacillati</taxon>
        <taxon>Actinomycetota</taxon>
        <taxon>Actinomycetes</taxon>
        <taxon>Streptosporangiales</taxon>
        <taxon>Streptosporangiaceae</taxon>
        <taxon>Nonomuraea</taxon>
    </lineage>
</organism>
<dbReference type="Gene3D" id="3.40.50.720">
    <property type="entry name" value="NAD(P)-binding Rossmann-like Domain"/>
    <property type="match status" value="1"/>
</dbReference>
<sequence>MAPSFVPTEGNLAMAAAAGVNVALFCASDLSAFMTGSTLLADGGDTA</sequence>
<dbReference type="SUPFAM" id="SSF51735">
    <property type="entry name" value="NAD(P)-binding Rossmann-fold domains"/>
    <property type="match status" value="1"/>
</dbReference>
<protein>
    <recommendedName>
        <fullName evidence="3">Short-chain dehydrogenase/reductase SDR</fullName>
    </recommendedName>
</protein>
<reference evidence="1 2" key="1">
    <citation type="journal article" date="2021" name="ACS Chem. Biol.">
        <title>Genomic-Led Discovery of a Novel Glycopeptide Antibiotic by Nonomuraea coxensis DSM 45129.</title>
        <authorList>
            <person name="Yushchuk O."/>
            <person name="Vior N.M."/>
            <person name="Andreo-Vidal A."/>
            <person name="Berini F."/>
            <person name="Ruckert C."/>
            <person name="Busche T."/>
            <person name="Binda E."/>
            <person name="Kalinowski J."/>
            <person name="Truman A.W."/>
            <person name="Marinelli F."/>
        </authorList>
    </citation>
    <scope>NUCLEOTIDE SEQUENCE [LARGE SCALE GENOMIC DNA]</scope>
    <source>
        <strain evidence="1 2">DSM 45129</strain>
    </source>
</reference>
<accession>A0ABX8U5T7</accession>
<dbReference type="Proteomes" id="UP000824681">
    <property type="component" value="Chromosome"/>
</dbReference>